<reference evidence="8" key="1">
    <citation type="submission" date="2016-11" db="EMBL/GenBank/DDBJ databases">
        <authorList>
            <person name="Jaros S."/>
            <person name="Januszkiewicz K."/>
            <person name="Wedrychowicz H."/>
        </authorList>
    </citation>
    <scope>NUCLEOTIDE SEQUENCE [LARGE SCALE GENOMIC DNA]</scope>
    <source>
        <strain evidence="8">DSM 7057</strain>
    </source>
</reference>
<evidence type="ECO:0000256" key="4">
    <source>
        <dbReference type="ARBA" id="ARBA00023004"/>
    </source>
</evidence>
<keyword evidence="3" id="KW-0560">Oxidoreductase</keyword>
<dbReference type="PANTHER" id="PTHR43255">
    <property type="entry name" value="IRON-SULFUR-BINDING OXIDOREDUCTASE FADF-RELATED-RELATED"/>
    <property type="match status" value="1"/>
</dbReference>
<dbReference type="GO" id="GO:0051539">
    <property type="term" value="F:4 iron, 4 sulfur cluster binding"/>
    <property type="evidence" value="ECO:0007669"/>
    <property type="project" value="UniProtKB-KW"/>
</dbReference>
<dbReference type="Proteomes" id="UP000182680">
    <property type="component" value="Unassembled WGS sequence"/>
</dbReference>
<dbReference type="Pfam" id="PF02754">
    <property type="entry name" value="CCG"/>
    <property type="match status" value="1"/>
</dbReference>
<dbReference type="InterPro" id="IPR036188">
    <property type="entry name" value="FAD/NAD-bd_sf"/>
</dbReference>
<dbReference type="InterPro" id="IPR009051">
    <property type="entry name" value="Helical_ferredxn"/>
</dbReference>
<comment type="caution">
    <text evidence="7">The sequence shown here is derived from an EMBL/GenBank/DDBJ whole genome shotgun (WGS) entry which is preliminary data.</text>
</comment>
<keyword evidence="2" id="KW-0479">Metal-binding</keyword>
<dbReference type="NCBIfam" id="NF045663">
    <property type="entry name" value="diclust_near_Sec"/>
    <property type="match status" value="1"/>
</dbReference>
<dbReference type="RefSeq" id="WP_072311223.1">
    <property type="nucleotide sequence ID" value="NZ_FPIW01000004.1"/>
</dbReference>
<sequence>MMDQKRLHEIEARCTQESPARCRAACPFDLDVRLFMARMAEGKTGEARKLLERHLPLPGIMARICDAPCENVCLRRDLGGSVAMHGLELACMLAAGPQSRPLPLPPKRFHMAVVGAGLAGLAAAWDLSGKAYPVTIFHAGTPGQALAEAYPALYGKGGAACAKDFLVEDMEMLARRKVQFIPAELDQALLAKAAAEYEGVLVDAGAVPHLAPPCEGLDADILHWRDNICCAGWPDVTPTGHCFFSSSQQAGQGRRAAQTLERVVAGLSLTAARDKTQGPLHTDVSGIAPVPRVEPAGAVYAAEEAVAEATRCLQCQCMICVRECVYLQKYKGYPRVYARQVHNNASIVKGLHTANALINGCTLCGQCEELCPENFSMAELCLSARQDMVENGYMPPSAHEFALEDMENASGPECSLVLPDASLPPGVAPAWLFFPGCQLAASRGEQVARVYALLREKMAASVTPGVALMLSCCGIPAQWAGRAALFAEHVDKLRAAWESLGKPRIMAACSSCLAALRQALPEAGALSLWEVLDGMGLPEGPPAASAALPEVFSIHDPCTARYDGAWLAAVRRLATRAGARVEEPRITGAATACCGYGGLVWCAQPGPAAEMAAHRAAELPHAGLASCIMCRDRLAAGGKECWHLLDLLVPGSTGGDGEKKGPGLSARRANRAALRRHLLREWQGQGEPEPDKGRVLVTDEMLARLEERHILLEDVEAAVAGAEAAGHRFENLENGHVLGSWRPRQVTFWVEYQPHGDGFILHDAWCHRMVVPGSGGQEAADVINSHQCCTDGRRGGQNGGQS</sequence>
<dbReference type="Gene3D" id="3.50.50.60">
    <property type="entry name" value="FAD/NAD(P)-binding domain"/>
    <property type="match status" value="1"/>
</dbReference>
<protein>
    <submittedName>
        <fullName evidence="7">Fe-S oxidoreductase</fullName>
    </submittedName>
</protein>
<dbReference type="InterPro" id="IPR028261">
    <property type="entry name" value="DPD_II"/>
</dbReference>
<dbReference type="PANTHER" id="PTHR43255:SF1">
    <property type="entry name" value="IRON-SULFUR-BINDING OXIDOREDUCTASE FADF-RELATED"/>
    <property type="match status" value="1"/>
</dbReference>
<dbReference type="Pfam" id="PF14691">
    <property type="entry name" value="Fer4_20"/>
    <property type="match status" value="1"/>
</dbReference>
<keyword evidence="4" id="KW-0408">Iron</keyword>
<keyword evidence="5" id="KW-0411">Iron-sulfur</keyword>
<evidence type="ECO:0000313" key="8">
    <source>
        <dbReference type="Proteomes" id="UP000182680"/>
    </source>
</evidence>
<dbReference type="GO" id="GO:0046872">
    <property type="term" value="F:metal ion binding"/>
    <property type="evidence" value="ECO:0007669"/>
    <property type="project" value="UniProtKB-KW"/>
</dbReference>
<dbReference type="PROSITE" id="PS51379">
    <property type="entry name" value="4FE4S_FER_2"/>
    <property type="match status" value="1"/>
</dbReference>
<feature type="domain" description="4Fe-4S ferredoxin-type" evidence="6">
    <location>
        <begin position="350"/>
        <end position="380"/>
    </location>
</feature>
<dbReference type="InterPro" id="IPR004017">
    <property type="entry name" value="Cys_rich_dom"/>
</dbReference>
<dbReference type="SUPFAM" id="SSF46548">
    <property type="entry name" value="alpha-helical ferredoxin"/>
    <property type="match status" value="1"/>
</dbReference>
<organism evidence="7 8">
    <name type="scientific">Desulfovibrio desulfuricans</name>
    <dbReference type="NCBI Taxonomy" id="876"/>
    <lineage>
        <taxon>Bacteria</taxon>
        <taxon>Pseudomonadati</taxon>
        <taxon>Thermodesulfobacteriota</taxon>
        <taxon>Desulfovibrionia</taxon>
        <taxon>Desulfovibrionales</taxon>
        <taxon>Desulfovibrionaceae</taxon>
        <taxon>Desulfovibrio</taxon>
    </lineage>
</organism>
<dbReference type="SUPFAM" id="SSF51905">
    <property type="entry name" value="FAD/NAD(P)-binding domain"/>
    <property type="match status" value="2"/>
</dbReference>
<evidence type="ECO:0000256" key="3">
    <source>
        <dbReference type="ARBA" id="ARBA00023002"/>
    </source>
</evidence>
<proteinExistence type="predicted"/>
<keyword evidence="1" id="KW-0004">4Fe-4S</keyword>
<evidence type="ECO:0000256" key="5">
    <source>
        <dbReference type="ARBA" id="ARBA00023014"/>
    </source>
</evidence>
<dbReference type="EMBL" id="FPIW01000004">
    <property type="protein sequence ID" value="SFW21394.1"/>
    <property type="molecule type" value="Genomic_DNA"/>
</dbReference>
<dbReference type="GO" id="GO:0016491">
    <property type="term" value="F:oxidoreductase activity"/>
    <property type="evidence" value="ECO:0007669"/>
    <property type="project" value="UniProtKB-KW"/>
</dbReference>
<evidence type="ECO:0000313" key="7">
    <source>
        <dbReference type="EMBL" id="SFW21394.1"/>
    </source>
</evidence>
<evidence type="ECO:0000259" key="6">
    <source>
        <dbReference type="PROSITE" id="PS51379"/>
    </source>
</evidence>
<dbReference type="InterPro" id="IPR017896">
    <property type="entry name" value="4Fe4S_Fe-S-bd"/>
</dbReference>
<dbReference type="InterPro" id="IPR051460">
    <property type="entry name" value="HdrC_iron-sulfur_subunit"/>
</dbReference>
<dbReference type="GO" id="GO:0005886">
    <property type="term" value="C:plasma membrane"/>
    <property type="evidence" value="ECO:0007669"/>
    <property type="project" value="TreeGrafter"/>
</dbReference>
<name>A0AA94L185_DESDE</name>
<dbReference type="AlphaFoldDB" id="A0AA94L185"/>
<gene>
    <name evidence="7" type="ORF">SAMN02910291_00417</name>
</gene>
<evidence type="ECO:0000256" key="1">
    <source>
        <dbReference type="ARBA" id="ARBA00022485"/>
    </source>
</evidence>
<accession>A0AA94L185</accession>
<dbReference type="PROSITE" id="PS00198">
    <property type="entry name" value="4FE4S_FER_1"/>
    <property type="match status" value="1"/>
</dbReference>
<dbReference type="Pfam" id="PF13534">
    <property type="entry name" value="Fer4_17"/>
    <property type="match status" value="1"/>
</dbReference>
<evidence type="ECO:0000256" key="2">
    <source>
        <dbReference type="ARBA" id="ARBA00022723"/>
    </source>
</evidence>
<dbReference type="InterPro" id="IPR017900">
    <property type="entry name" value="4Fe4S_Fe_S_CS"/>
</dbReference>
<dbReference type="Gene3D" id="1.10.1060.10">
    <property type="entry name" value="Alpha-helical ferredoxin"/>
    <property type="match status" value="2"/>
</dbReference>